<feature type="region of interest" description="Disordered" evidence="2">
    <location>
        <begin position="1"/>
        <end position="36"/>
    </location>
</feature>
<name>A0A1Y1VK52_9FUNG</name>
<evidence type="ECO:0000256" key="1">
    <source>
        <dbReference type="ARBA" id="ARBA00008842"/>
    </source>
</evidence>
<protein>
    <submittedName>
        <fullName evidence="3">Oxysterol-binding protein</fullName>
    </submittedName>
</protein>
<keyword evidence="4" id="KW-1185">Reference proteome</keyword>
<dbReference type="GO" id="GO:0005829">
    <property type="term" value="C:cytosol"/>
    <property type="evidence" value="ECO:0007669"/>
    <property type="project" value="TreeGrafter"/>
</dbReference>
<dbReference type="AlphaFoldDB" id="A0A1Y1VK52"/>
<dbReference type="GO" id="GO:0032934">
    <property type="term" value="F:sterol binding"/>
    <property type="evidence" value="ECO:0007669"/>
    <property type="project" value="TreeGrafter"/>
</dbReference>
<dbReference type="EMBL" id="MCFH01000004">
    <property type="protein sequence ID" value="ORX58474.1"/>
    <property type="molecule type" value="Genomic_DNA"/>
</dbReference>
<comment type="similarity">
    <text evidence="1">Belongs to the OSBP family.</text>
</comment>
<evidence type="ECO:0000256" key="2">
    <source>
        <dbReference type="SAM" id="MobiDB-lite"/>
    </source>
</evidence>
<organism evidence="3 4">
    <name type="scientific">Piromyces finnis</name>
    <dbReference type="NCBI Taxonomy" id="1754191"/>
    <lineage>
        <taxon>Eukaryota</taxon>
        <taxon>Fungi</taxon>
        <taxon>Fungi incertae sedis</taxon>
        <taxon>Chytridiomycota</taxon>
        <taxon>Chytridiomycota incertae sedis</taxon>
        <taxon>Neocallimastigomycetes</taxon>
        <taxon>Neocallimastigales</taxon>
        <taxon>Neocallimastigaceae</taxon>
        <taxon>Piromyces</taxon>
    </lineage>
</organism>
<dbReference type="SUPFAM" id="SSF144000">
    <property type="entry name" value="Oxysterol-binding protein-like"/>
    <property type="match status" value="1"/>
</dbReference>
<sequence>MSTTAEEVKKVEAESPTVDPENKDEANSSEDDTDNKVVLSDEPKSIIMGIIAQLRKGADLHRVTLPTFVLEPRSMTERITDFLRHPDILIKITTIDDPIDRFVEVVKYFLAGWHIMPKGVKKPYNPVLGEIFRCKFKHPDGSEAFYVCEQTSHHPPMSSFFYSVPQHGIKVNGELKPKAKFLGNSAATIMQGTHSVYITKFDETYLIPMPNVYARGILIGTMFMEYGDTVTIKCPKNDLTATIEFKTKGFFGGGYNNISGKILKGKEVLYQLSGKWSSVMYIKKPKDKEKTLFIDIRNEELTPLLVEPNEKQEEFEARRLWEEVTVGLTKKGLDYATEKKTAIEDNQRLLVKKRADEGVEWKPRFFVPSDDGIHSFISPLDKVTYEDPVAAQKTIVDAIFSEPTEDIYKKFWLTEEEAKNVHLDEKKK</sequence>
<dbReference type="PANTHER" id="PTHR10972">
    <property type="entry name" value="OXYSTEROL-BINDING PROTEIN-RELATED"/>
    <property type="match status" value="1"/>
</dbReference>
<proteinExistence type="inferred from homology"/>
<dbReference type="Pfam" id="PF01237">
    <property type="entry name" value="Oxysterol_BP"/>
    <property type="match status" value="1"/>
</dbReference>
<dbReference type="GO" id="GO:0016020">
    <property type="term" value="C:membrane"/>
    <property type="evidence" value="ECO:0007669"/>
    <property type="project" value="TreeGrafter"/>
</dbReference>
<dbReference type="OrthoDB" id="14833at2759"/>
<gene>
    <name evidence="3" type="ORF">BCR36DRAFT_366687</name>
</gene>
<dbReference type="PANTHER" id="PTHR10972:SF102">
    <property type="entry name" value="OXYSTEROL-BINDING PROTEIN"/>
    <property type="match status" value="1"/>
</dbReference>
<dbReference type="FunFam" id="1.10.287.2720:FF:000001">
    <property type="entry name" value="Oxysterol-binding OBPalpha"/>
    <property type="match status" value="1"/>
</dbReference>
<dbReference type="Gene3D" id="2.40.160.120">
    <property type="match status" value="1"/>
</dbReference>
<dbReference type="InterPro" id="IPR000648">
    <property type="entry name" value="Oxysterol-bd"/>
</dbReference>
<dbReference type="Gene3D" id="1.10.287.2720">
    <property type="match status" value="1"/>
</dbReference>
<dbReference type="Proteomes" id="UP000193719">
    <property type="component" value="Unassembled WGS sequence"/>
</dbReference>
<evidence type="ECO:0000313" key="4">
    <source>
        <dbReference type="Proteomes" id="UP000193719"/>
    </source>
</evidence>
<comment type="caution">
    <text evidence="3">The sequence shown here is derived from an EMBL/GenBank/DDBJ whole genome shotgun (WGS) entry which is preliminary data.</text>
</comment>
<dbReference type="Gene3D" id="3.30.70.3490">
    <property type="match status" value="1"/>
</dbReference>
<dbReference type="STRING" id="1754191.A0A1Y1VK52"/>
<reference evidence="3 4" key="1">
    <citation type="submission" date="2016-08" db="EMBL/GenBank/DDBJ databases">
        <title>Genomes of anaerobic fungi encode conserved fungal cellulosomes for biomass hydrolysis.</title>
        <authorList>
            <consortium name="DOE Joint Genome Institute"/>
            <person name="Haitjema C.H."/>
            <person name="Gilmore S.P."/>
            <person name="Henske J.K."/>
            <person name="Solomon K.V."/>
            <person name="De Groot R."/>
            <person name="Kuo A."/>
            <person name="Mondo S.J."/>
            <person name="Salamov A.A."/>
            <person name="Labutti K."/>
            <person name="Zhao Z."/>
            <person name="Chiniquy J."/>
            <person name="Barry K."/>
            <person name="Brewer H.M."/>
            <person name="Purvine S.O."/>
            <person name="Wright A.T."/>
            <person name="Boxma B."/>
            <person name="Van Alen T."/>
            <person name="Hackstein J.H."/>
            <person name="Baker S.E."/>
            <person name="Grigoriev I.V."/>
            <person name="O'Malley M.A."/>
        </authorList>
    </citation>
    <scope>NUCLEOTIDE SEQUENCE [LARGE SCALE GENOMIC DNA]</scope>
    <source>
        <strain evidence="4">finn</strain>
    </source>
</reference>
<reference evidence="3 4" key="2">
    <citation type="submission" date="2016-08" db="EMBL/GenBank/DDBJ databases">
        <title>Pervasive Adenine N6-methylation of Active Genes in Fungi.</title>
        <authorList>
            <consortium name="DOE Joint Genome Institute"/>
            <person name="Mondo S.J."/>
            <person name="Dannebaum R.O."/>
            <person name="Kuo R.C."/>
            <person name="Labutti K."/>
            <person name="Haridas S."/>
            <person name="Kuo A."/>
            <person name="Salamov A."/>
            <person name="Ahrendt S.R."/>
            <person name="Lipzen A."/>
            <person name="Sullivan W."/>
            <person name="Andreopoulos W.B."/>
            <person name="Clum A."/>
            <person name="Lindquist E."/>
            <person name="Daum C."/>
            <person name="Ramamoorthy G.K."/>
            <person name="Gryganskyi A."/>
            <person name="Culley D."/>
            <person name="Magnuson J.K."/>
            <person name="James T.Y."/>
            <person name="O'Malley M.A."/>
            <person name="Stajich J.E."/>
            <person name="Spatafora J.W."/>
            <person name="Visel A."/>
            <person name="Grigoriev I.V."/>
        </authorList>
    </citation>
    <scope>NUCLEOTIDE SEQUENCE [LARGE SCALE GENOMIC DNA]</scope>
    <source>
        <strain evidence="4">finn</strain>
    </source>
</reference>
<dbReference type="InterPro" id="IPR037239">
    <property type="entry name" value="OSBP_sf"/>
</dbReference>
<feature type="compositionally biased region" description="Basic and acidic residues" evidence="2">
    <location>
        <begin position="1"/>
        <end position="13"/>
    </location>
</feature>
<accession>A0A1Y1VK52</accession>
<evidence type="ECO:0000313" key="3">
    <source>
        <dbReference type="EMBL" id="ORX58474.1"/>
    </source>
</evidence>